<evidence type="ECO:0000313" key="1">
    <source>
        <dbReference type="EMBL" id="MBK4735885.1"/>
    </source>
</evidence>
<accession>A0A934SSP5</accession>
<dbReference type="AlphaFoldDB" id="A0A934SSP5"/>
<sequence length="66" mass="7667">MTINFRDFGRLSVSHSQPFSQSPAHAHLADMNDWIKANNINVLNCETLVSNIKDRHAEAIRVWYRE</sequence>
<evidence type="ECO:0000313" key="2">
    <source>
        <dbReference type="Proteomes" id="UP000622890"/>
    </source>
</evidence>
<gene>
    <name evidence="1" type="ORF">JJB74_14795</name>
</gene>
<name>A0A934SSP5_9BURK</name>
<dbReference type="EMBL" id="JAEPBG010000006">
    <property type="protein sequence ID" value="MBK4735885.1"/>
    <property type="molecule type" value="Genomic_DNA"/>
</dbReference>
<comment type="caution">
    <text evidence="1">The sequence shown here is derived from an EMBL/GenBank/DDBJ whole genome shotgun (WGS) entry which is preliminary data.</text>
</comment>
<dbReference type="Proteomes" id="UP000622890">
    <property type="component" value="Unassembled WGS sequence"/>
</dbReference>
<keyword evidence="2" id="KW-1185">Reference proteome</keyword>
<proteinExistence type="predicted"/>
<dbReference type="RefSeq" id="WP_200592772.1">
    <property type="nucleotide sequence ID" value="NZ_JAEPBG010000006.1"/>
</dbReference>
<organism evidence="1 2">
    <name type="scientific">Noviherbaspirillum pedocola</name>
    <dbReference type="NCBI Taxonomy" id="2801341"/>
    <lineage>
        <taxon>Bacteria</taxon>
        <taxon>Pseudomonadati</taxon>
        <taxon>Pseudomonadota</taxon>
        <taxon>Betaproteobacteria</taxon>
        <taxon>Burkholderiales</taxon>
        <taxon>Oxalobacteraceae</taxon>
        <taxon>Noviherbaspirillum</taxon>
    </lineage>
</organism>
<reference evidence="1" key="1">
    <citation type="submission" date="2021-01" db="EMBL/GenBank/DDBJ databases">
        <title>Genome sequence of strain Noviherbaspirillum sp. DKR-6.</title>
        <authorList>
            <person name="Chaudhary D.K."/>
        </authorList>
    </citation>
    <scope>NUCLEOTIDE SEQUENCE</scope>
    <source>
        <strain evidence="1">DKR-6</strain>
    </source>
</reference>
<protein>
    <submittedName>
        <fullName evidence="1">Uncharacterized protein</fullName>
    </submittedName>
</protein>